<name>A0A3T1D0B6_9BACL</name>
<feature type="compositionally biased region" description="Basic residues" evidence="1">
    <location>
        <begin position="169"/>
        <end position="186"/>
    </location>
</feature>
<keyword evidence="3" id="KW-1185">Reference proteome</keyword>
<reference evidence="2 3" key="1">
    <citation type="submission" date="2019-01" db="EMBL/GenBank/DDBJ databases">
        <title>Complete genome sequence of Cohnella hallensis HS21 isolated from Korean fir (Abies koreana) rhizospheric soil.</title>
        <authorList>
            <person name="Jiang L."/>
            <person name="Kang S.W."/>
            <person name="Kim S."/>
            <person name="Jung J."/>
            <person name="Kim C.Y."/>
            <person name="Kim D.H."/>
            <person name="Kim S.W."/>
            <person name="Lee J."/>
        </authorList>
    </citation>
    <scope>NUCLEOTIDE SEQUENCE [LARGE SCALE GENOMIC DNA]</scope>
    <source>
        <strain evidence="2 3">HS21</strain>
    </source>
</reference>
<accession>A0A3T1D0B6</accession>
<evidence type="ECO:0000313" key="2">
    <source>
        <dbReference type="EMBL" id="BBI31455.1"/>
    </source>
</evidence>
<dbReference type="AlphaFoldDB" id="A0A3T1D0B6"/>
<proteinExistence type="predicted"/>
<dbReference type="PANTHER" id="PTHR21525:SF9">
    <property type="entry name" value="CHANNEL_COLICIN DOMAIN-CONTAINING PROTEIN"/>
    <property type="match status" value="1"/>
</dbReference>
<organism evidence="2 3">
    <name type="scientific">Cohnella abietis</name>
    <dbReference type="NCBI Taxonomy" id="2507935"/>
    <lineage>
        <taxon>Bacteria</taxon>
        <taxon>Bacillati</taxon>
        <taxon>Bacillota</taxon>
        <taxon>Bacilli</taxon>
        <taxon>Bacillales</taxon>
        <taxon>Paenibacillaceae</taxon>
        <taxon>Cohnella</taxon>
    </lineage>
</organism>
<protein>
    <submittedName>
        <fullName evidence="2">Uncharacterized protein</fullName>
    </submittedName>
</protein>
<dbReference type="PANTHER" id="PTHR21525">
    <property type="entry name" value="MOTILE SPERM PROTEIN"/>
    <property type="match status" value="1"/>
</dbReference>
<dbReference type="KEGG" id="cohn:KCTCHS21_08540"/>
<sequence>MAGEQIEILIDANGLARTEQVFKTLDKYLDRIHRRVDKLGRLRVTPMVRLNDRVTPQLEKINRALNRMTGQLRSVTIVPILKQGALTELIASLKLQASMKLESALDFKTTLSIEPSLSLKAALKAILILKTAMKAALNLKVSLKLKASLSVFMKGTLKARCQPCGSGRGRSRRPKRDKARDRRKPNRGGSRRERPKKDRSPGSKGPLKKRDIPKGGNRRFKIPIPKLPKLKLPKLPRLPKIPKLKLPKLPKLPKFRIPIPNLSKFKLPIPKLPKIPKLSKPLKMPSLKTITNSKAFKSVGKLGKVTGKIFRPIGAISDAVSIFGAKPGKERNKAIRSTVGGWGGAAAGAAAGAAIGSVIPILGTAVGGLIGGALGGLGGSAIAENIGGIANKVGNFGKKLFSIGKRKKKKEVEDPVALPTPVSPSPSMVNYPNSMIPSAQSPSSINVNIPTGAVQLTVKGTELNYEELSTVIGNKVATSIQQAMENRT</sequence>
<feature type="compositionally biased region" description="Basic and acidic residues" evidence="1">
    <location>
        <begin position="190"/>
        <end position="201"/>
    </location>
</feature>
<evidence type="ECO:0000256" key="1">
    <source>
        <dbReference type="SAM" id="MobiDB-lite"/>
    </source>
</evidence>
<feature type="region of interest" description="Disordered" evidence="1">
    <location>
        <begin position="160"/>
        <end position="225"/>
    </location>
</feature>
<dbReference type="EMBL" id="AP019400">
    <property type="protein sequence ID" value="BBI31455.1"/>
    <property type="molecule type" value="Genomic_DNA"/>
</dbReference>
<evidence type="ECO:0000313" key="3">
    <source>
        <dbReference type="Proteomes" id="UP000289856"/>
    </source>
</evidence>
<dbReference type="Proteomes" id="UP000289856">
    <property type="component" value="Chromosome"/>
</dbReference>
<gene>
    <name evidence="2" type="ORF">KCTCHS21_08540</name>
</gene>